<reference evidence="1 2" key="1">
    <citation type="submission" date="2015-01" db="EMBL/GenBank/DDBJ databases">
        <title>The Genome Sequence of Fonsecaea pedrosoi CBS 271.37.</title>
        <authorList>
            <consortium name="The Broad Institute Genomics Platform"/>
            <person name="Cuomo C."/>
            <person name="de Hoog S."/>
            <person name="Gorbushina A."/>
            <person name="Stielow B."/>
            <person name="Teixiera M."/>
            <person name="Abouelleil A."/>
            <person name="Chapman S.B."/>
            <person name="Priest M."/>
            <person name="Young S.K."/>
            <person name="Wortman J."/>
            <person name="Nusbaum C."/>
            <person name="Birren B."/>
        </authorList>
    </citation>
    <scope>NUCLEOTIDE SEQUENCE [LARGE SCALE GENOMIC DNA]</scope>
    <source>
        <strain evidence="1 2">CBS 271.37</strain>
    </source>
</reference>
<accession>A0A0D2GX89</accession>
<dbReference type="RefSeq" id="XP_013280747.1">
    <property type="nucleotide sequence ID" value="XM_013425293.1"/>
</dbReference>
<evidence type="ECO:0000313" key="2">
    <source>
        <dbReference type="Proteomes" id="UP000053029"/>
    </source>
</evidence>
<keyword evidence="2" id="KW-1185">Reference proteome</keyword>
<name>A0A0D2GX89_9EURO</name>
<dbReference type="Proteomes" id="UP000053029">
    <property type="component" value="Unassembled WGS sequence"/>
</dbReference>
<dbReference type="GeneID" id="25308873"/>
<dbReference type="EMBL" id="KN846974">
    <property type="protein sequence ID" value="KIW76939.1"/>
    <property type="molecule type" value="Genomic_DNA"/>
</dbReference>
<feature type="non-terminal residue" evidence="1">
    <location>
        <position position="63"/>
    </location>
</feature>
<gene>
    <name evidence="1" type="ORF">Z517_09383</name>
</gene>
<protein>
    <submittedName>
        <fullName evidence="1">Unplaced genomic scaffold supercont1.6, whole genome shotgun sequence</fullName>
    </submittedName>
</protein>
<dbReference type="VEuPathDB" id="FungiDB:Z517_09383"/>
<sequence length="63" mass="7385">MTVGTKKHRRPTVVPAKVLPICFQRRRKHVNTCSDRIWQDECYDADGEFTHNGHKYSVDATRK</sequence>
<evidence type="ECO:0000313" key="1">
    <source>
        <dbReference type="EMBL" id="KIW76939.1"/>
    </source>
</evidence>
<dbReference type="HOGENOM" id="CLU_2891986_0_0_1"/>
<organism evidence="1 2">
    <name type="scientific">Fonsecaea pedrosoi CBS 271.37</name>
    <dbReference type="NCBI Taxonomy" id="1442368"/>
    <lineage>
        <taxon>Eukaryota</taxon>
        <taxon>Fungi</taxon>
        <taxon>Dikarya</taxon>
        <taxon>Ascomycota</taxon>
        <taxon>Pezizomycotina</taxon>
        <taxon>Eurotiomycetes</taxon>
        <taxon>Chaetothyriomycetidae</taxon>
        <taxon>Chaetothyriales</taxon>
        <taxon>Herpotrichiellaceae</taxon>
        <taxon>Fonsecaea</taxon>
    </lineage>
</organism>
<proteinExistence type="predicted"/>
<dbReference type="AlphaFoldDB" id="A0A0D2GX89"/>